<accession>A0ACC4B081</accession>
<feature type="non-terminal residue" evidence="1">
    <location>
        <position position="1"/>
    </location>
</feature>
<keyword evidence="2" id="KW-1185">Reference proteome</keyword>
<reference evidence="1 2" key="1">
    <citation type="journal article" date="2024" name="Plant Biotechnol. J.">
        <title>Genome and CRISPR/Cas9 system of a widespread forest tree (Populus alba) in the world.</title>
        <authorList>
            <person name="Liu Y.J."/>
            <person name="Jiang P.F."/>
            <person name="Han X.M."/>
            <person name="Li X.Y."/>
            <person name="Wang H.M."/>
            <person name="Wang Y.J."/>
            <person name="Wang X.X."/>
            <person name="Zeng Q.Y."/>
        </authorList>
    </citation>
    <scope>NUCLEOTIDE SEQUENCE [LARGE SCALE GENOMIC DNA]</scope>
    <source>
        <strain evidence="2">cv. PAL-ZL1</strain>
    </source>
</reference>
<name>A0ACC4B081_POPAL</name>
<protein>
    <submittedName>
        <fullName evidence="1">Uncharacterized protein</fullName>
    </submittedName>
</protein>
<dbReference type="Proteomes" id="UP000309997">
    <property type="component" value="Unassembled WGS sequence"/>
</dbReference>
<proteinExistence type="predicted"/>
<feature type="non-terminal residue" evidence="1">
    <location>
        <position position="50"/>
    </location>
</feature>
<sequence length="50" mass="5464">VWSNTTATPTDFGNQNPCKKTDMSTLEKGYPSYYNFSSSDNDLAGVALPE</sequence>
<gene>
    <name evidence="1" type="ORF">D5086_025838</name>
</gene>
<evidence type="ECO:0000313" key="1">
    <source>
        <dbReference type="EMBL" id="KAL3571934.1"/>
    </source>
</evidence>
<dbReference type="EMBL" id="RCHU02000014">
    <property type="protein sequence ID" value="KAL3571934.1"/>
    <property type="molecule type" value="Genomic_DNA"/>
</dbReference>
<organism evidence="1 2">
    <name type="scientific">Populus alba</name>
    <name type="common">White poplar</name>
    <dbReference type="NCBI Taxonomy" id="43335"/>
    <lineage>
        <taxon>Eukaryota</taxon>
        <taxon>Viridiplantae</taxon>
        <taxon>Streptophyta</taxon>
        <taxon>Embryophyta</taxon>
        <taxon>Tracheophyta</taxon>
        <taxon>Spermatophyta</taxon>
        <taxon>Magnoliopsida</taxon>
        <taxon>eudicotyledons</taxon>
        <taxon>Gunneridae</taxon>
        <taxon>Pentapetalae</taxon>
        <taxon>rosids</taxon>
        <taxon>fabids</taxon>
        <taxon>Malpighiales</taxon>
        <taxon>Salicaceae</taxon>
        <taxon>Saliceae</taxon>
        <taxon>Populus</taxon>
    </lineage>
</organism>
<evidence type="ECO:0000313" key="2">
    <source>
        <dbReference type="Proteomes" id="UP000309997"/>
    </source>
</evidence>
<comment type="caution">
    <text evidence="1">The sequence shown here is derived from an EMBL/GenBank/DDBJ whole genome shotgun (WGS) entry which is preliminary data.</text>
</comment>